<dbReference type="Pfam" id="PF14870">
    <property type="entry name" value="PSII_BNR"/>
    <property type="match status" value="1"/>
</dbReference>
<dbReference type="SUPFAM" id="SSF110296">
    <property type="entry name" value="Oligoxyloglucan reducing end-specific cellobiohydrolase"/>
    <property type="match status" value="1"/>
</dbReference>
<evidence type="ECO:0000313" key="6">
    <source>
        <dbReference type="Proteomes" id="UP000189627"/>
    </source>
</evidence>
<keyword evidence="2" id="KW-0604">Photosystem II</keyword>
<gene>
    <name evidence="5" type="ORF">BJN34_30985</name>
</gene>
<evidence type="ECO:0000256" key="3">
    <source>
        <dbReference type="SAM" id="SignalP"/>
    </source>
</evidence>
<accession>A0A1U9V0G0</accession>
<name>A0A1U9V0G0_CUPNE</name>
<organism evidence="5 6">
    <name type="scientific">Cupriavidus necator</name>
    <name type="common">Alcaligenes eutrophus</name>
    <name type="synonym">Ralstonia eutropha</name>
    <dbReference type="NCBI Taxonomy" id="106590"/>
    <lineage>
        <taxon>Bacteria</taxon>
        <taxon>Pseudomonadati</taxon>
        <taxon>Pseudomonadota</taxon>
        <taxon>Betaproteobacteria</taxon>
        <taxon>Burkholderiales</taxon>
        <taxon>Burkholderiaceae</taxon>
        <taxon>Cupriavidus</taxon>
    </lineage>
</organism>
<dbReference type="PANTHER" id="PTHR47199">
    <property type="entry name" value="PHOTOSYSTEM II STABILITY/ASSEMBLY FACTOR HCF136, CHLOROPLASTIC"/>
    <property type="match status" value="1"/>
</dbReference>
<keyword evidence="3" id="KW-0732">Signal</keyword>
<dbReference type="KEGG" id="cuh:BJN34_30985"/>
<proteinExistence type="predicted"/>
<feature type="signal peptide" evidence="3">
    <location>
        <begin position="1"/>
        <end position="20"/>
    </location>
</feature>
<evidence type="ECO:0000256" key="2">
    <source>
        <dbReference type="ARBA" id="ARBA00023276"/>
    </source>
</evidence>
<dbReference type="GO" id="GO:0009523">
    <property type="term" value="C:photosystem II"/>
    <property type="evidence" value="ECO:0007669"/>
    <property type="project" value="UniProtKB-KW"/>
</dbReference>
<dbReference type="GO" id="GO:0015979">
    <property type="term" value="P:photosynthesis"/>
    <property type="evidence" value="ECO:0007669"/>
    <property type="project" value="UniProtKB-KW"/>
</dbReference>
<feature type="domain" description="Photosynthesis system II assembly factor Ycf48/Hcf136-like" evidence="4">
    <location>
        <begin position="113"/>
        <end position="280"/>
    </location>
</feature>
<dbReference type="Gene3D" id="2.130.10.10">
    <property type="entry name" value="YVTN repeat-like/Quinoprotein amine dehydrogenase"/>
    <property type="match status" value="2"/>
</dbReference>
<dbReference type="CDD" id="cd15482">
    <property type="entry name" value="Sialidase_non-viral"/>
    <property type="match status" value="1"/>
</dbReference>
<dbReference type="InterPro" id="IPR015943">
    <property type="entry name" value="WD40/YVTN_repeat-like_dom_sf"/>
</dbReference>
<dbReference type="PANTHER" id="PTHR47199:SF2">
    <property type="entry name" value="PHOTOSYSTEM II STABILITY_ASSEMBLY FACTOR HCF136, CHLOROPLASTIC"/>
    <property type="match status" value="1"/>
</dbReference>
<dbReference type="EMBL" id="CP017758">
    <property type="protein sequence ID" value="AQV98299.1"/>
    <property type="molecule type" value="Genomic_DNA"/>
</dbReference>
<dbReference type="OrthoDB" id="9767885at2"/>
<evidence type="ECO:0000259" key="4">
    <source>
        <dbReference type="Pfam" id="PF14870"/>
    </source>
</evidence>
<reference evidence="6" key="1">
    <citation type="submission" date="2017-02" db="EMBL/GenBank/DDBJ databases">
        <title>Complete genome sequence of Cupriavidus necator strain NH9, a 3-chlorobenzoate degrader.</title>
        <authorList>
            <person name="Moriuchi R."/>
            <person name="Dohra H."/>
            <person name="Ogawa N."/>
        </authorList>
    </citation>
    <scope>NUCLEOTIDE SEQUENCE [LARGE SCALE GENOMIC DNA]</scope>
    <source>
        <strain evidence="6">NH9</strain>
    </source>
</reference>
<dbReference type="AlphaFoldDB" id="A0A1U9V0G0"/>
<keyword evidence="1" id="KW-0602">Photosynthesis</keyword>
<evidence type="ECO:0000313" key="5">
    <source>
        <dbReference type="EMBL" id="AQV98299.1"/>
    </source>
</evidence>
<sequence length="342" mass="36238">MRILVGLTVTAVTAAAAAYAFSPRGTPPLQPTRVAVERMHINTLARSAGGLVAGGEGGHILYSADQGRHWRDAGMAAQRHALITQIVFAGNRTGIAVGHEGWILRSEDGGASWQEVAFDADGGEPLMSVARLPAGQWLAVGAFGRVMRSDDDGRHWQKISLAGVEDRHLNRIVGAPDEHHWLIVGERGLVLRSDDGGQNWRTTPPFYNGSFYGAIALGQDDWLVYGMRGHVYRSTADAGSEPQWTQVPLPATASLFGSARTPEGHLLLAGQNGMVFDSADDGRHFTVARGGARATFTDLLRSPDGWLLASDIGLTLKTAQFANAANAIPPAGAGRPASGAPQ</sequence>
<dbReference type="Proteomes" id="UP000189627">
    <property type="component" value="Chromosome 2"/>
</dbReference>
<feature type="chain" id="PRO_5011984795" description="Photosynthesis system II assembly factor Ycf48/Hcf136-like domain-containing protein" evidence="3">
    <location>
        <begin position="21"/>
        <end position="342"/>
    </location>
</feature>
<protein>
    <recommendedName>
        <fullName evidence="4">Photosynthesis system II assembly factor Ycf48/Hcf136-like domain-containing protein</fullName>
    </recommendedName>
</protein>
<dbReference type="InterPro" id="IPR028203">
    <property type="entry name" value="PSII_CF48-like_dom"/>
</dbReference>
<dbReference type="RefSeq" id="WP_078200574.1">
    <property type="nucleotide sequence ID" value="NZ_CP017758.1"/>
</dbReference>
<evidence type="ECO:0000256" key="1">
    <source>
        <dbReference type="ARBA" id="ARBA00022531"/>
    </source>
</evidence>